<dbReference type="EMBL" id="JABBKX010000021">
    <property type="protein sequence ID" value="NMJ44492.1"/>
    <property type="molecule type" value="Genomic_DNA"/>
</dbReference>
<feature type="domain" description="N,N-dimethylformamidase beta subunit-like C-terminal" evidence="2">
    <location>
        <begin position="282"/>
        <end position="722"/>
    </location>
</feature>
<dbReference type="AlphaFoldDB" id="A0A848EKR7"/>
<evidence type="ECO:0000256" key="1">
    <source>
        <dbReference type="SAM" id="MobiDB-lite"/>
    </source>
</evidence>
<feature type="region of interest" description="Disordered" evidence="1">
    <location>
        <begin position="170"/>
        <end position="195"/>
    </location>
</feature>
<sequence>MLPVTGYVDRWSVPQGGTIRFMVSSRGGAPFRARLARIFCGDPNPDGPGYRESPLPCPFEGEHPGWEQPVLTGSRAVIPVLDLAAAPRLAIGLTILATLPAEPGEQALFHWVGDAGTLLIVIRDARLVAEWKPARGEPVSCRLPSPVEPRRWLDIALIHDVQKGALEFAARPRPDPYLPPPQITSDRAPLRDTRRPGQGRLTLAARQAARVPIAHFNGRIERPSIWIDTAEVGEVLARQTAPLAAIPAQPHALWDFAIGIGSDRITDIGPHGFHGTLENLPTRAVTGSTWSGQNHRWTDAPGEYAAIHFHDDDVGDLGWAPTFEFRIPLEWPSGLYALHLETAEGRDNIPFVVRAAEAGTQARIALLLPTLTYQVYGQYPRGEMTASALPRAREWGALDNTATDHPEYGLSAYNTHRDGSGVSITSMRRPMLDKRINQIHRLDDTPGGSGTYWLAADTYLIDWMDRRGIDFEIITDHDLQEEGVDLLKRYAAVMTGQHPEYHTVETHGAVRRYIAEGGRFLYLGGNGFYWKIVPFQGETWAVELRRAEGGIRTWAAEPGEGYHAFDGSYGGLWRRLGQPPQGLVGVGFSSQGGYRAEPYRFTDAILDPRLNFMRQGLEDRALPGASFGEQGLMGGGAAGHEIDRADASLGTPGHALVLASGVPRDPSFEPTNEERLTQEWPGPREAIIRSDITFFETAGGGAVFSVGSMSFIGALPINAYDNTLARLLENVVRRFSSRELFSWPPWSIANDR</sequence>
<reference evidence="3 4" key="1">
    <citation type="submission" date="2020-03" db="EMBL/GenBank/DDBJ databases">
        <authorList>
            <person name="Sun Q."/>
        </authorList>
    </citation>
    <scope>NUCLEOTIDE SEQUENCE [LARGE SCALE GENOMIC DNA]</scope>
    <source>
        <strain evidence="3 4">JC162</strain>
    </source>
</reference>
<dbReference type="RefSeq" id="WP_170056669.1">
    <property type="nucleotide sequence ID" value="NZ_JABBKX010000021.1"/>
</dbReference>
<dbReference type="Pfam" id="PF20254">
    <property type="entry name" value="DMFA2_C"/>
    <property type="match status" value="1"/>
</dbReference>
<proteinExistence type="predicted"/>
<comment type="caution">
    <text evidence="3">The sequence shown here is derived from an EMBL/GenBank/DDBJ whole genome shotgun (WGS) entry which is preliminary data.</text>
</comment>
<evidence type="ECO:0000313" key="3">
    <source>
        <dbReference type="EMBL" id="NMJ44492.1"/>
    </source>
</evidence>
<gene>
    <name evidence="3" type="ORF">GWK16_24870</name>
</gene>
<protein>
    <submittedName>
        <fullName evidence="3">N,N-dimethylformamidase</fullName>
    </submittedName>
</protein>
<organism evidence="3 4">
    <name type="scientific">Neoroseomonas marina</name>
    <dbReference type="NCBI Taxonomy" id="1232220"/>
    <lineage>
        <taxon>Bacteria</taxon>
        <taxon>Pseudomonadati</taxon>
        <taxon>Pseudomonadota</taxon>
        <taxon>Alphaproteobacteria</taxon>
        <taxon>Acetobacterales</taxon>
        <taxon>Acetobacteraceae</taxon>
        <taxon>Neoroseomonas</taxon>
    </lineage>
</organism>
<evidence type="ECO:0000259" key="2">
    <source>
        <dbReference type="Pfam" id="PF20254"/>
    </source>
</evidence>
<name>A0A848EKR7_9PROT</name>
<dbReference type="InterPro" id="IPR046540">
    <property type="entry name" value="DMFA2_C"/>
</dbReference>
<keyword evidence="4" id="KW-1185">Reference proteome</keyword>
<dbReference type="Proteomes" id="UP000548582">
    <property type="component" value="Unassembled WGS sequence"/>
</dbReference>
<accession>A0A848EKR7</accession>
<evidence type="ECO:0000313" key="4">
    <source>
        <dbReference type="Proteomes" id="UP000548582"/>
    </source>
</evidence>